<comment type="similarity">
    <text evidence="3 7">Belongs to the metallo-dependent hydrolases superfamily. Uronate isomerase family.</text>
</comment>
<evidence type="ECO:0000256" key="5">
    <source>
        <dbReference type="ARBA" id="ARBA00020555"/>
    </source>
</evidence>
<dbReference type="InterPro" id="IPR032466">
    <property type="entry name" value="Metal_Hydrolase"/>
</dbReference>
<reference evidence="8" key="1">
    <citation type="submission" date="2022-06" db="EMBL/GenBank/DDBJ databases">
        <title>Aquibacillus sp. a new bacterium isolated from soil saline samples.</title>
        <authorList>
            <person name="Galisteo C."/>
            <person name="De La Haba R."/>
            <person name="Sanchez-Porro C."/>
            <person name="Ventosa A."/>
        </authorList>
    </citation>
    <scope>NUCLEOTIDE SEQUENCE</scope>
    <source>
        <strain evidence="8">3ASR75-54</strain>
    </source>
</reference>
<dbReference type="InterPro" id="IPR003766">
    <property type="entry name" value="Uronate_isomerase"/>
</dbReference>
<comment type="caution">
    <text evidence="8">The sequence shown here is derived from an EMBL/GenBank/DDBJ whole genome shotgun (WGS) entry which is preliminary data.</text>
</comment>
<dbReference type="PANTHER" id="PTHR30068">
    <property type="entry name" value="URONATE ISOMERASE"/>
    <property type="match status" value="1"/>
</dbReference>
<keyword evidence="6 7" id="KW-0413">Isomerase</keyword>
<dbReference type="Pfam" id="PF02614">
    <property type="entry name" value="UxaC"/>
    <property type="match status" value="1"/>
</dbReference>
<evidence type="ECO:0000256" key="3">
    <source>
        <dbReference type="ARBA" id="ARBA00008397"/>
    </source>
</evidence>
<accession>A0A9X3WDU4</accession>
<dbReference type="AlphaFoldDB" id="A0A9X3WDU4"/>
<dbReference type="HAMAP" id="MF_00675">
    <property type="entry name" value="UxaC"/>
    <property type="match status" value="1"/>
</dbReference>
<keyword evidence="9" id="KW-1185">Reference proteome</keyword>
<comment type="catalytic activity">
    <reaction evidence="1 7">
        <text>D-glucuronate = D-fructuronate</text>
        <dbReference type="Rhea" id="RHEA:13049"/>
        <dbReference type="ChEBI" id="CHEBI:58720"/>
        <dbReference type="ChEBI" id="CHEBI:59863"/>
        <dbReference type="EC" id="5.3.1.12"/>
    </reaction>
</comment>
<dbReference type="Proteomes" id="UP001145069">
    <property type="component" value="Unassembled WGS sequence"/>
</dbReference>
<dbReference type="SUPFAM" id="SSF51556">
    <property type="entry name" value="Metallo-dependent hydrolases"/>
    <property type="match status" value="1"/>
</dbReference>
<gene>
    <name evidence="7 8" type="primary">uxaC</name>
    <name evidence="8" type="ORF">NC799_08185</name>
</gene>
<evidence type="ECO:0000256" key="4">
    <source>
        <dbReference type="ARBA" id="ARBA00012546"/>
    </source>
</evidence>
<comment type="catalytic activity">
    <reaction evidence="7">
        <text>aldehydo-D-galacturonate = keto-D-tagaturonate</text>
        <dbReference type="Rhea" id="RHEA:27702"/>
        <dbReference type="ChEBI" id="CHEBI:12952"/>
        <dbReference type="ChEBI" id="CHEBI:17886"/>
    </reaction>
</comment>
<dbReference type="EC" id="5.3.1.12" evidence="4 7"/>
<dbReference type="Gene3D" id="3.20.20.140">
    <property type="entry name" value="Metal-dependent hydrolases"/>
    <property type="match status" value="1"/>
</dbReference>
<dbReference type="EMBL" id="JAMQKC010000005">
    <property type="protein sequence ID" value="MDC3416898.1"/>
    <property type="molecule type" value="Genomic_DNA"/>
</dbReference>
<dbReference type="RefSeq" id="WP_272445931.1">
    <property type="nucleotide sequence ID" value="NZ_JAMQKC010000005.1"/>
</dbReference>
<sequence>MKAFLNDDFLLETETAKKLYHDYAKDMPIFDYHCHLTAKEIAEDRRFSSITEAWLGEDHYKWRVLRANGVAEEYVTGSKSEKEKFLKWAETVPELIGNPLYHWTHLELKRCFGIEEELAPETAEAIWNKTNEKIKQAGFSARGIIKQFDVRALCTTDDPVDSMEYHLQLKEDDTFDVKVLPTFRPDGALNVNVATFPDWIEKLEAATDKDVTTFVEFLEGLSERVDYFHEVGCRLSDHGLDASFFQLAGEETCEAIFQKALRQEEISDEETVQFKTAVFLHLGKLYAEKGWAMQFHIGGLRSTNTRMVDQIGPNTGFDSIADFTYADDFSKLLNELEKSNSLPKTVLYNLNPRDNYMLATLAGNFQDGEVPGKMQFGTAWWFNDHRDGMEDQIKTLANVGVLSRFVGMLTDSRSLLSYTRHEYFRRILCNIIGKWVENGEYPANIERLGRMVKDISYHNIANYIEVE</sequence>
<evidence type="ECO:0000313" key="9">
    <source>
        <dbReference type="Proteomes" id="UP001145069"/>
    </source>
</evidence>
<evidence type="ECO:0000313" key="8">
    <source>
        <dbReference type="EMBL" id="MDC3416898.1"/>
    </source>
</evidence>
<organism evidence="8 9">
    <name type="scientific">Aquibacillus salsiterrae</name>
    <dbReference type="NCBI Taxonomy" id="2950439"/>
    <lineage>
        <taxon>Bacteria</taxon>
        <taxon>Bacillati</taxon>
        <taxon>Bacillota</taxon>
        <taxon>Bacilli</taxon>
        <taxon>Bacillales</taxon>
        <taxon>Bacillaceae</taxon>
        <taxon>Aquibacillus</taxon>
    </lineage>
</organism>
<name>A0A9X3WDU4_9BACI</name>
<evidence type="ECO:0000256" key="1">
    <source>
        <dbReference type="ARBA" id="ARBA00001165"/>
    </source>
</evidence>
<dbReference type="NCBIfam" id="NF002794">
    <property type="entry name" value="PRK02925.1"/>
    <property type="match status" value="1"/>
</dbReference>
<evidence type="ECO:0000256" key="2">
    <source>
        <dbReference type="ARBA" id="ARBA00004892"/>
    </source>
</evidence>
<evidence type="ECO:0000256" key="6">
    <source>
        <dbReference type="ARBA" id="ARBA00023235"/>
    </source>
</evidence>
<comment type="pathway">
    <text evidence="2 7">Carbohydrate metabolism; pentose and glucuronate interconversion.</text>
</comment>
<dbReference type="GO" id="GO:0042840">
    <property type="term" value="P:D-glucuronate catabolic process"/>
    <property type="evidence" value="ECO:0007669"/>
    <property type="project" value="TreeGrafter"/>
</dbReference>
<proteinExistence type="inferred from homology"/>
<protein>
    <recommendedName>
        <fullName evidence="5 7">Uronate isomerase</fullName>
        <ecNumber evidence="4 7">5.3.1.12</ecNumber>
    </recommendedName>
    <alternativeName>
        <fullName evidence="7">Glucuronate isomerase</fullName>
    </alternativeName>
    <alternativeName>
        <fullName evidence="7">Uronic isomerase</fullName>
    </alternativeName>
</protein>
<evidence type="ECO:0000256" key="7">
    <source>
        <dbReference type="HAMAP-Rule" id="MF_00675"/>
    </source>
</evidence>
<dbReference type="GO" id="GO:0008880">
    <property type="term" value="F:glucuronate isomerase activity"/>
    <property type="evidence" value="ECO:0007669"/>
    <property type="project" value="UniProtKB-UniRule"/>
</dbReference>
<dbReference type="Gene3D" id="1.10.2020.10">
    <property type="entry name" value="uronate isomerase, domain 2, chain A"/>
    <property type="match status" value="1"/>
</dbReference>
<dbReference type="GO" id="GO:0019698">
    <property type="term" value="P:D-galacturonate catabolic process"/>
    <property type="evidence" value="ECO:0007669"/>
    <property type="project" value="TreeGrafter"/>
</dbReference>
<dbReference type="PANTHER" id="PTHR30068:SF4">
    <property type="entry name" value="URONATE ISOMERASE"/>
    <property type="match status" value="1"/>
</dbReference>